<organism evidence="7 8">
    <name type="scientific">Sulfobacillus harzensis</name>
    <dbReference type="NCBI Taxonomy" id="2729629"/>
    <lineage>
        <taxon>Bacteria</taxon>
        <taxon>Bacillati</taxon>
        <taxon>Bacillota</taxon>
        <taxon>Clostridia</taxon>
        <taxon>Eubacteriales</taxon>
        <taxon>Clostridiales Family XVII. Incertae Sedis</taxon>
        <taxon>Sulfobacillus</taxon>
    </lineage>
</organism>
<comment type="caution">
    <text evidence="7">The sequence shown here is derived from an EMBL/GenBank/DDBJ whole genome shotgun (WGS) entry which is preliminary data.</text>
</comment>
<dbReference type="Gene3D" id="3.30.70.2740">
    <property type="match status" value="1"/>
</dbReference>
<dbReference type="GO" id="GO:0071949">
    <property type="term" value="F:FAD binding"/>
    <property type="evidence" value="ECO:0007669"/>
    <property type="project" value="InterPro"/>
</dbReference>
<dbReference type="Gene3D" id="1.10.45.10">
    <property type="entry name" value="Vanillyl-alcohol Oxidase, Chain A, domain 4"/>
    <property type="match status" value="1"/>
</dbReference>
<dbReference type="AlphaFoldDB" id="A0A7Y0L929"/>
<dbReference type="InterPro" id="IPR006094">
    <property type="entry name" value="Oxid_FAD_bind_N"/>
</dbReference>
<dbReference type="RefSeq" id="WP_169102053.1">
    <property type="nucleotide sequence ID" value="NZ_JABBVZ010000089.1"/>
</dbReference>
<accession>A0A7Y0L929</accession>
<dbReference type="Pfam" id="PF02913">
    <property type="entry name" value="FAD-oxidase_C"/>
    <property type="match status" value="1"/>
</dbReference>
<dbReference type="Gene3D" id="3.30.465.10">
    <property type="match status" value="2"/>
</dbReference>
<evidence type="ECO:0000313" key="8">
    <source>
        <dbReference type="Proteomes" id="UP000533476"/>
    </source>
</evidence>
<gene>
    <name evidence="7" type="ORF">HIJ39_17725</name>
</gene>
<dbReference type="InterPro" id="IPR051914">
    <property type="entry name" value="FAD-linked_OxidoTrans_Type4"/>
</dbReference>
<comment type="cofactor">
    <cofactor evidence="1">
        <name>FAD</name>
        <dbReference type="ChEBI" id="CHEBI:57692"/>
    </cofactor>
</comment>
<comment type="similarity">
    <text evidence="2">Belongs to the FAD-binding oxidoreductase/transferase type 4 family.</text>
</comment>
<evidence type="ECO:0000256" key="4">
    <source>
        <dbReference type="ARBA" id="ARBA00022827"/>
    </source>
</evidence>
<dbReference type="GO" id="GO:0016491">
    <property type="term" value="F:oxidoreductase activity"/>
    <property type="evidence" value="ECO:0007669"/>
    <property type="project" value="UniProtKB-KW"/>
</dbReference>
<dbReference type="InterPro" id="IPR036318">
    <property type="entry name" value="FAD-bd_PCMH-like_sf"/>
</dbReference>
<dbReference type="PANTHER" id="PTHR42934">
    <property type="entry name" value="GLYCOLATE OXIDASE SUBUNIT GLCD"/>
    <property type="match status" value="1"/>
</dbReference>
<dbReference type="FunFam" id="3.30.70.2740:FF:000001">
    <property type="entry name" value="D-lactate dehydrogenase mitochondrial"/>
    <property type="match status" value="1"/>
</dbReference>
<dbReference type="EMBL" id="JABBVZ010000089">
    <property type="protein sequence ID" value="NMP24174.1"/>
    <property type="molecule type" value="Genomic_DNA"/>
</dbReference>
<keyword evidence="3" id="KW-0285">Flavoprotein</keyword>
<dbReference type="InterPro" id="IPR016169">
    <property type="entry name" value="FAD-bd_PCMH_sub2"/>
</dbReference>
<keyword evidence="8" id="KW-1185">Reference proteome</keyword>
<evidence type="ECO:0000259" key="6">
    <source>
        <dbReference type="PROSITE" id="PS51387"/>
    </source>
</evidence>
<dbReference type="InterPro" id="IPR016164">
    <property type="entry name" value="FAD-linked_Oxase-like_C"/>
</dbReference>
<dbReference type="SUPFAM" id="SSF56176">
    <property type="entry name" value="FAD-binding/transporter-associated domain-like"/>
    <property type="match status" value="2"/>
</dbReference>
<dbReference type="SUPFAM" id="SSF55103">
    <property type="entry name" value="FAD-linked oxidases, C-terminal domain"/>
    <property type="match status" value="1"/>
</dbReference>
<sequence length="828" mass="89107">MASYQLRQTMDRSALTSRFPRLDEQRRQELAKRFADALGTERVIFDRDQLLAYSYDATGERHWPDVVVMPDSAQHVASVVKIAHAFQVPIIGRGASTNLSGGTTPLVGGVVVSFTRMRAILDIDIQSRTVRVQPGVVNAELQAALAHHGFFYPPDPSSHRISTIGGNVAENSGGPHCVKYGVTTHHVVSLEACLSDGSLVALPPVGLASDLDLASVVIGSEGTLALVTQALLSIQPLPESTQTLLISFRDVADATKTVSALVAAGLTPACLELMDRDSIRIVEDFVHAGYPTGAGAVLLIELDGSPSGVEADARLVRAVAERIGCLSVQAATDARMAAELWRGRRSHYGAAARLAPHLWVQDVTVPRPQLAAMMDRVLAIGEQQGLTIVTAAHAGDGNLHPSIPFDPEDPSQVARLKAADHAILAACVEFGGAITGEHGIGIDKAEHLPLMYNADELAVMGEVKRAFDPEGLLNPLKALWPPEDGLNPPRLERSAISLTPRTTDEVRALILDTAPDSPLRFVGQSRRSVAKPDGTQLVDMRGLDQIYDLDRDNLSVEVGAGISAGTLARLLHAEGLDLPTIEPFMDETVGGLVASNAKAWRWSVGGGWRNWLLAAEWVDGRGRVLRFGRKTMKNVAGYDLAKLTVGSRGTIGALTRLTLKLRPRPTNMTVAVSEPMTLPAAQLAQERLLAHPQRPGGLLLVHLGTSDAWRLWAVFEGRAASEKSWISTVLETGVEFEEGYDAWLSREKDRLHTLYRAIQDRRYRQGPLIDVNIGALAHEAVFVCPGAGWYEMMGDDGNAVVPQTAAIAALTARVRAVFDPLGRFVGEG</sequence>
<protein>
    <submittedName>
        <fullName evidence="7">FAD-binding protein</fullName>
    </submittedName>
</protein>
<dbReference type="InterPro" id="IPR016171">
    <property type="entry name" value="Vanillyl_alc_oxidase_C-sub2"/>
</dbReference>
<proteinExistence type="inferred from homology"/>
<dbReference type="Proteomes" id="UP000533476">
    <property type="component" value="Unassembled WGS sequence"/>
</dbReference>
<evidence type="ECO:0000256" key="3">
    <source>
        <dbReference type="ARBA" id="ARBA00022630"/>
    </source>
</evidence>
<dbReference type="PROSITE" id="PS51387">
    <property type="entry name" value="FAD_PCMH"/>
    <property type="match status" value="2"/>
</dbReference>
<feature type="domain" description="FAD-binding PCMH-type" evidence="6">
    <location>
        <begin position="489"/>
        <end position="664"/>
    </location>
</feature>
<reference evidence="7 8" key="1">
    <citation type="submission" date="2020-04" db="EMBL/GenBank/DDBJ databases">
        <authorList>
            <person name="Zhang R."/>
            <person name="Schippers A."/>
        </authorList>
    </citation>
    <scope>NUCLEOTIDE SEQUENCE [LARGE SCALE GENOMIC DNA]</scope>
    <source>
        <strain evidence="7 8">DSM 109850</strain>
    </source>
</reference>
<evidence type="ECO:0000256" key="5">
    <source>
        <dbReference type="ARBA" id="ARBA00023002"/>
    </source>
</evidence>
<keyword evidence="5" id="KW-0560">Oxidoreductase</keyword>
<dbReference type="InterPro" id="IPR016166">
    <property type="entry name" value="FAD-bd_PCMH"/>
</dbReference>
<evidence type="ECO:0000313" key="7">
    <source>
        <dbReference type="EMBL" id="NMP24174.1"/>
    </source>
</evidence>
<evidence type="ECO:0000256" key="1">
    <source>
        <dbReference type="ARBA" id="ARBA00001974"/>
    </source>
</evidence>
<dbReference type="Pfam" id="PF01565">
    <property type="entry name" value="FAD_binding_4"/>
    <property type="match status" value="2"/>
</dbReference>
<feature type="domain" description="FAD-binding PCMH-type" evidence="6">
    <location>
        <begin position="60"/>
        <end position="237"/>
    </location>
</feature>
<evidence type="ECO:0000256" key="2">
    <source>
        <dbReference type="ARBA" id="ARBA00008000"/>
    </source>
</evidence>
<name>A0A7Y0L929_9FIRM</name>
<dbReference type="PANTHER" id="PTHR42934:SF1">
    <property type="entry name" value="GLYCOLATE OXIDASE SUBUNIT GLCD"/>
    <property type="match status" value="1"/>
</dbReference>
<keyword evidence="4" id="KW-0274">FAD</keyword>
<dbReference type="InterPro" id="IPR004113">
    <property type="entry name" value="FAD-bd_oxidored_4_C"/>
</dbReference>